<dbReference type="SMART" id="SM00368">
    <property type="entry name" value="LRR_RI"/>
    <property type="match status" value="4"/>
</dbReference>
<dbReference type="GO" id="GO:0031267">
    <property type="term" value="F:small GTPase binding"/>
    <property type="evidence" value="ECO:0007669"/>
    <property type="project" value="TreeGrafter"/>
</dbReference>
<dbReference type="InterPro" id="IPR027038">
    <property type="entry name" value="RanGap"/>
</dbReference>
<name>A0A9P1BKI2_9DINO</name>
<reference evidence="2" key="1">
    <citation type="submission" date="2022-10" db="EMBL/GenBank/DDBJ databases">
        <authorList>
            <person name="Chen Y."/>
            <person name="Dougan E. K."/>
            <person name="Chan C."/>
            <person name="Rhodes N."/>
            <person name="Thang M."/>
        </authorList>
    </citation>
    <scope>NUCLEOTIDE SEQUENCE</scope>
</reference>
<dbReference type="InterPro" id="IPR032675">
    <property type="entry name" value="LRR_dom_sf"/>
</dbReference>
<dbReference type="PANTHER" id="PTHR24113:SF15">
    <property type="entry name" value="NACHT DOMAIN-CONTAINING PROTEIN"/>
    <property type="match status" value="1"/>
</dbReference>
<feature type="compositionally biased region" description="Basic and acidic residues" evidence="1">
    <location>
        <begin position="41"/>
        <end position="51"/>
    </location>
</feature>
<dbReference type="GO" id="GO:0005634">
    <property type="term" value="C:nucleus"/>
    <property type="evidence" value="ECO:0007669"/>
    <property type="project" value="TreeGrafter"/>
</dbReference>
<dbReference type="GO" id="GO:0006913">
    <property type="term" value="P:nucleocytoplasmic transport"/>
    <property type="evidence" value="ECO:0007669"/>
    <property type="project" value="TreeGrafter"/>
</dbReference>
<protein>
    <submittedName>
        <fullName evidence="3">RAN GTPase-activating protein 1</fullName>
    </submittedName>
</protein>
<dbReference type="GO" id="GO:0048471">
    <property type="term" value="C:perinuclear region of cytoplasm"/>
    <property type="evidence" value="ECO:0007669"/>
    <property type="project" value="TreeGrafter"/>
</dbReference>
<dbReference type="EMBL" id="CAMXCT020000115">
    <property type="protein sequence ID" value="CAL1127483.1"/>
    <property type="molecule type" value="Genomic_DNA"/>
</dbReference>
<dbReference type="Gene3D" id="3.80.10.10">
    <property type="entry name" value="Ribonuclease Inhibitor"/>
    <property type="match status" value="1"/>
</dbReference>
<dbReference type="GO" id="GO:0005829">
    <property type="term" value="C:cytosol"/>
    <property type="evidence" value="ECO:0007669"/>
    <property type="project" value="TreeGrafter"/>
</dbReference>
<dbReference type="OrthoDB" id="120976at2759"/>
<evidence type="ECO:0000313" key="2">
    <source>
        <dbReference type="EMBL" id="CAI3974108.1"/>
    </source>
</evidence>
<accession>A0A9P1BKI2</accession>
<dbReference type="AlphaFoldDB" id="A0A9P1BKI2"/>
<dbReference type="GO" id="GO:0005096">
    <property type="term" value="F:GTPase activator activity"/>
    <property type="evidence" value="ECO:0007669"/>
    <property type="project" value="InterPro"/>
</dbReference>
<keyword evidence="4" id="KW-1185">Reference proteome</keyword>
<feature type="compositionally biased region" description="Basic and acidic residues" evidence="1">
    <location>
        <begin position="77"/>
        <end position="88"/>
    </location>
</feature>
<feature type="region of interest" description="Disordered" evidence="1">
    <location>
        <begin position="1"/>
        <end position="112"/>
    </location>
</feature>
<evidence type="ECO:0000256" key="1">
    <source>
        <dbReference type="SAM" id="MobiDB-lite"/>
    </source>
</evidence>
<dbReference type="PANTHER" id="PTHR24113">
    <property type="entry name" value="RAN GTPASE-ACTIVATING PROTEIN 1"/>
    <property type="match status" value="1"/>
</dbReference>
<evidence type="ECO:0000313" key="3">
    <source>
        <dbReference type="EMBL" id="CAL4761420.1"/>
    </source>
</evidence>
<proteinExistence type="predicted"/>
<dbReference type="EMBL" id="CAMXCT010000115">
    <property type="protein sequence ID" value="CAI3974108.1"/>
    <property type="molecule type" value="Genomic_DNA"/>
</dbReference>
<dbReference type="EMBL" id="CAMXCT030000115">
    <property type="protein sequence ID" value="CAL4761420.1"/>
    <property type="molecule type" value="Genomic_DNA"/>
</dbReference>
<gene>
    <name evidence="2" type="ORF">C1SCF055_LOCUS2540</name>
</gene>
<dbReference type="SUPFAM" id="SSF52047">
    <property type="entry name" value="RNI-like"/>
    <property type="match status" value="1"/>
</dbReference>
<feature type="compositionally biased region" description="Basic residues" evidence="1">
    <location>
        <begin position="67"/>
        <end position="76"/>
    </location>
</feature>
<dbReference type="Proteomes" id="UP001152797">
    <property type="component" value="Unassembled WGS sequence"/>
</dbReference>
<comment type="caution">
    <text evidence="2">The sequence shown here is derived from an EMBL/GenBank/DDBJ whole genome shotgun (WGS) entry which is preliminary data.</text>
</comment>
<sequence length="485" mass="52867">MARSHGAQIDKSEPMEVQNEEAEPRSQWIPGKRWMIPKSSGRGDPEGRAEDDATESGNGKSKERKAERKAKRKAAAKPKEKPDKHKSSSEWPATPTVVFGNAAGENSPVAPNSFPELREVTLRKLEIPHDSTLAHITDALLQLRSVEVLRLSHLRLTSRGASLLLQAVAELAPRLTSLNGLPLARLVQLKDHPEGGPLDLGDSIEWNDFTLGVMARLNLWPVISFGGAGINKELHLQGQSFTDVGLRGLCAMLRHFATQGPTGRSSGAVNLTKIDLSGNLQITDATVADLCHTLKTPHMGSALRGLRELNLRSCMRLKTRSAYELLNFVQHVREAARDPGAQQNLRMVNGVDLEALQLSSRADRAGRATTAPSMLLRSFLEQQGAKAHSTYMTECDVHFFAGVMHQYQNIPYCHVHIVIPTSLLKDDATAPLDIWGRPPHLAAMPCSNDSPFPPPVAGGRLQAVAAQLQAQVDATCRLFEACAEA</sequence>
<reference evidence="3 4" key="2">
    <citation type="submission" date="2024-05" db="EMBL/GenBank/DDBJ databases">
        <authorList>
            <person name="Chen Y."/>
            <person name="Shah S."/>
            <person name="Dougan E. K."/>
            <person name="Thang M."/>
            <person name="Chan C."/>
        </authorList>
    </citation>
    <scope>NUCLEOTIDE SEQUENCE [LARGE SCALE GENOMIC DNA]</scope>
</reference>
<evidence type="ECO:0000313" key="4">
    <source>
        <dbReference type="Proteomes" id="UP001152797"/>
    </source>
</evidence>
<organism evidence="2">
    <name type="scientific">Cladocopium goreaui</name>
    <dbReference type="NCBI Taxonomy" id="2562237"/>
    <lineage>
        <taxon>Eukaryota</taxon>
        <taxon>Sar</taxon>
        <taxon>Alveolata</taxon>
        <taxon>Dinophyceae</taxon>
        <taxon>Suessiales</taxon>
        <taxon>Symbiodiniaceae</taxon>
        <taxon>Cladocopium</taxon>
    </lineage>
</organism>